<evidence type="ECO:0000256" key="1">
    <source>
        <dbReference type="ARBA" id="ARBA00023002"/>
    </source>
</evidence>
<feature type="domain" description="NAD-dependent epimerase/dehydratase" evidence="2">
    <location>
        <begin position="223"/>
        <end position="306"/>
    </location>
</feature>
<evidence type="ECO:0000313" key="4">
    <source>
        <dbReference type="Proteomes" id="UP000324897"/>
    </source>
</evidence>
<dbReference type="InterPro" id="IPR036291">
    <property type="entry name" value="NAD(P)-bd_dom_sf"/>
</dbReference>
<dbReference type="InterPro" id="IPR050425">
    <property type="entry name" value="NAD(P)_dehydrat-like"/>
</dbReference>
<accession>A0A5J9UEF2</accession>
<dbReference type="InterPro" id="IPR001509">
    <property type="entry name" value="Epimerase_deHydtase"/>
</dbReference>
<dbReference type="GO" id="GO:0016616">
    <property type="term" value="F:oxidoreductase activity, acting on the CH-OH group of donors, NAD or NADP as acceptor"/>
    <property type="evidence" value="ECO:0007669"/>
    <property type="project" value="TreeGrafter"/>
</dbReference>
<reference evidence="3 4" key="1">
    <citation type="journal article" date="2019" name="Sci. Rep.">
        <title>A high-quality genome of Eragrostis curvula grass provides insights into Poaceae evolution and supports new strategies to enhance forage quality.</title>
        <authorList>
            <person name="Carballo J."/>
            <person name="Santos B.A.C.M."/>
            <person name="Zappacosta D."/>
            <person name="Garbus I."/>
            <person name="Selva J.P."/>
            <person name="Gallo C.A."/>
            <person name="Diaz A."/>
            <person name="Albertini E."/>
            <person name="Caccamo M."/>
            <person name="Echenique V."/>
        </authorList>
    </citation>
    <scope>NUCLEOTIDE SEQUENCE [LARGE SCALE GENOMIC DNA]</scope>
    <source>
        <strain evidence="4">cv. Victoria</strain>
        <tissue evidence="3">Leaf</tissue>
    </source>
</reference>
<dbReference type="PANTHER" id="PTHR10366:SF503">
    <property type="entry name" value="TETRAKETIDE ALPHA-PYRONE REDUCTASE 2"/>
    <property type="match status" value="1"/>
</dbReference>
<protein>
    <recommendedName>
        <fullName evidence="2">NAD-dependent epimerase/dehydratase domain-containing protein</fullName>
    </recommendedName>
</protein>
<dbReference type="Gene3D" id="3.40.50.720">
    <property type="entry name" value="NAD(P)-binding Rossmann-like Domain"/>
    <property type="match status" value="1"/>
</dbReference>
<name>A0A5J9UEF2_9POAL</name>
<dbReference type="Gramene" id="TVU22105">
    <property type="protein sequence ID" value="TVU22105"/>
    <property type="gene ID" value="EJB05_31787"/>
</dbReference>
<dbReference type="SUPFAM" id="SSF51735">
    <property type="entry name" value="NAD(P)-binding Rossmann-fold domains"/>
    <property type="match status" value="1"/>
</dbReference>
<proteinExistence type="predicted"/>
<dbReference type="AlphaFoldDB" id="A0A5J9UEF2"/>
<keyword evidence="1" id="KW-0560">Oxidoreductase</keyword>
<evidence type="ECO:0000259" key="2">
    <source>
        <dbReference type="Pfam" id="PF01370"/>
    </source>
</evidence>
<dbReference type="EMBL" id="RWGY01000026">
    <property type="protein sequence ID" value="TVU22105.1"/>
    <property type="molecule type" value="Genomic_DNA"/>
</dbReference>
<evidence type="ECO:0000313" key="3">
    <source>
        <dbReference type="EMBL" id="TVU22105.1"/>
    </source>
</evidence>
<feature type="domain" description="NAD-dependent epimerase/dehydratase" evidence="2">
    <location>
        <begin position="34"/>
        <end position="163"/>
    </location>
</feature>
<gene>
    <name evidence="3" type="ORF">EJB05_31787</name>
</gene>
<dbReference type="OrthoDB" id="2735536at2759"/>
<dbReference type="Pfam" id="PF01370">
    <property type="entry name" value="Epimerase"/>
    <property type="match status" value="2"/>
</dbReference>
<dbReference type="CDD" id="cd08958">
    <property type="entry name" value="FR_SDR_e"/>
    <property type="match status" value="1"/>
</dbReference>
<dbReference type="PANTHER" id="PTHR10366">
    <property type="entry name" value="NAD DEPENDENT EPIMERASE/DEHYDRATASE"/>
    <property type="match status" value="1"/>
</dbReference>
<organism evidence="3 4">
    <name type="scientific">Eragrostis curvula</name>
    <name type="common">weeping love grass</name>
    <dbReference type="NCBI Taxonomy" id="38414"/>
    <lineage>
        <taxon>Eukaryota</taxon>
        <taxon>Viridiplantae</taxon>
        <taxon>Streptophyta</taxon>
        <taxon>Embryophyta</taxon>
        <taxon>Tracheophyta</taxon>
        <taxon>Spermatophyta</taxon>
        <taxon>Magnoliopsida</taxon>
        <taxon>Liliopsida</taxon>
        <taxon>Poales</taxon>
        <taxon>Poaceae</taxon>
        <taxon>PACMAD clade</taxon>
        <taxon>Chloridoideae</taxon>
        <taxon>Eragrostideae</taxon>
        <taxon>Eragrostidinae</taxon>
        <taxon>Eragrostis</taxon>
    </lineage>
</organism>
<comment type="caution">
    <text evidence="3">The sequence shown here is derived from an EMBL/GenBank/DDBJ whole genome shotgun (WGS) entry which is preliminary data.</text>
</comment>
<keyword evidence="4" id="KW-1185">Reference proteome</keyword>
<sequence length="385" mass="42783">MMSFQWPSWTALRTHGSEGAQLEREREREMPVYCVTGGAGFIAAHLIRALLAAGHTVRATVRDPEDEVKVGFLWELDGAGERLQLMRADLMVEGSFDAAVSGVDGVFHTASPVVVAGAHDDAKSVQEKLVDPIVKGAANVLRSCARAPEPRARRVVFTSSCSCVRYCHAATLNESHWTDAEYCKSYNVRVCAWTWPRSIDERIVLEFEFALIDPWAPILQLWYAYAKTVAEKEAWRLAKEHGIDLVVVNPSFVIGPALGPRPTSTILIVLAMLKGELGKYPNTTIGFVHVDDVVLCHVLAMEDARASGRLICSCDVAHWSEILESLRERYPQYPIPTECSNQKGDDRPHKMDTSKIKALGFPPFLSVQQMFDDCIKSFQDKGLLP</sequence>
<dbReference type="Proteomes" id="UP000324897">
    <property type="component" value="Unassembled WGS sequence"/>
</dbReference>